<evidence type="ECO:0000313" key="4">
    <source>
        <dbReference type="EnsemblFungi" id="EJT75686"/>
    </source>
</evidence>
<reference evidence="4" key="4">
    <citation type="journal article" date="2015" name="G3 (Bethesda)">
        <title>Genome sequences of three phytopathogenic species of the Magnaporthaceae family of fungi.</title>
        <authorList>
            <person name="Okagaki L.H."/>
            <person name="Nunes C.C."/>
            <person name="Sailsbery J."/>
            <person name="Clay B."/>
            <person name="Brown D."/>
            <person name="John T."/>
            <person name="Oh Y."/>
            <person name="Young N."/>
            <person name="Fitzgerald M."/>
            <person name="Haas B.J."/>
            <person name="Zeng Q."/>
            <person name="Young S."/>
            <person name="Adiconis X."/>
            <person name="Fan L."/>
            <person name="Levin J.Z."/>
            <person name="Mitchell T.K."/>
            <person name="Okubara P.A."/>
            <person name="Farman M.L."/>
            <person name="Kohn L.M."/>
            <person name="Birren B."/>
            <person name="Ma L.-J."/>
            <person name="Dean R.A."/>
        </authorList>
    </citation>
    <scope>NUCLEOTIDE SEQUENCE</scope>
    <source>
        <strain evidence="4">R3-111a-1</strain>
    </source>
</reference>
<comment type="similarity">
    <text evidence="1">Belongs to the Cyclase 1 superfamily.</text>
</comment>
<dbReference type="SUPFAM" id="SSF102198">
    <property type="entry name" value="Putative cyclase"/>
    <property type="match status" value="1"/>
</dbReference>
<sequence length="346" mass="37728">MPPLLAWGVYSLCISTCLGIPLTTPGQPQPPRPAFDSLPLNAGDPKASAWGLWGKDDELGALNLLTPEVIQKAAAEAVDGVTVPLNLALDGFVKPMNPARKPLVHRINPKGYANDDELDMNTQGSSHWDGLRHYPYQDTLRFYNGVTQASITGDQATTKIGVQNIAIKTITGRGVLLDWWSYAQRNNISVDHFAIHAIPLSQLLEVAAEQEVEFRTGDILFVRTGWMPAYHKLSIEQRAALPSRAVRASIGVEASGEAIRWHWERAFAAVAGDAMAYEAWPSPKPWGVSMHEVFLSGWGMPIGESFDLEALAAACAERRRWSFFLVSVPLNLPAGVASPPNAVAIF</sequence>
<dbReference type="STRING" id="644352.J3NWF4"/>
<keyword evidence="2" id="KW-0732">Signal</keyword>
<dbReference type="GeneID" id="20346076"/>
<evidence type="ECO:0000313" key="3">
    <source>
        <dbReference type="EMBL" id="EJT75686.1"/>
    </source>
</evidence>
<dbReference type="Pfam" id="PF04199">
    <property type="entry name" value="Cyclase"/>
    <property type="match status" value="1"/>
</dbReference>
<dbReference type="OrthoDB" id="5396at2759"/>
<dbReference type="HOGENOM" id="CLU_030671_1_0_1"/>
<reference evidence="3" key="2">
    <citation type="submission" date="2010-07" db="EMBL/GenBank/DDBJ databases">
        <authorList>
            <consortium name="The Broad Institute Genome Sequencing Platform"/>
            <consortium name="Broad Institute Genome Sequencing Center for Infectious Disease"/>
            <person name="Ma L.-J."/>
            <person name="Dead R."/>
            <person name="Young S."/>
            <person name="Zeng Q."/>
            <person name="Koehrsen M."/>
            <person name="Alvarado L."/>
            <person name="Berlin A."/>
            <person name="Chapman S.B."/>
            <person name="Chen Z."/>
            <person name="Freedman E."/>
            <person name="Gellesch M."/>
            <person name="Goldberg J."/>
            <person name="Griggs A."/>
            <person name="Gujja S."/>
            <person name="Heilman E.R."/>
            <person name="Heiman D."/>
            <person name="Hepburn T."/>
            <person name="Howarth C."/>
            <person name="Jen D."/>
            <person name="Larson L."/>
            <person name="Mehta T."/>
            <person name="Neiman D."/>
            <person name="Pearson M."/>
            <person name="Roberts A."/>
            <person name="Saif S."/>
            <person name="Shea T."/>
            <person name="Shenoy N."/>
            <person name="Sisk P."/>
            <person name="Stolte C."/>
            <person name="Sykes S."/>
            <person name="Walk T."/>
            <person name="White J."/>
            <person name="Yandava C."/>
            <person name="Haas B."/>
            <person name="Nusbaum C."/>
            <person name="Birren B."/>
        </authorList>
    </citation>
    <scope>NUCLEOTIDE SEQUENCE</scope>
    <source>
        <strain evidence="3">R3-111a-1</strain>
    </source>
</reference>
<accession>J3NWF4</accession>
<dbReference type="EnsemblFungi" id="EJT75686">
    <property type="protein sequence ID" value="EJT75686"/>
    <property type="gene ID" value="GGTG_05618"/>
</dbReference>
<evidence type="ECO:0000256" key="1">
    <source>
        <dbReference type="ARBA" id="ARBA00007865"/>
    </source>
</evidence>
<protein>
    <recommendedName>
        <fullName evidence="6">Cyclase</fullName>
    </recommendedName>
</protein>
<dbReference type="EMBL" id="GL385397">
    <property type="protein sequence ID" value="EJT75686.1"/>
    <property type="molecule type" value="Genomic_DNA"/>
</dbReference>
<feature type="chain" id="PRO_5015094554" description="Cyclase" evidence="2">
    <location>
        <begin position="20"/>
        <end position="346"/>
    </location>
</feature>
<keyword evidence="5" id="KW-1185">Reference proteome</keyword>
<feature type="signal peptide" evidence="2">
    <location>
        <begin position="1"/>
        <end position="19"/>
    </location>
</feature>
<dbReference type="AlphaFoldDB" id="J3NWF4"/>
<name>J3NWF4_GAET3</name>
<organism evidence="3">
    <name type="scientific">Gaeumannomyces tritici (strain R3-111a-1)</name>
    <name type="common">Wheat and barley take-all root rot fungus</name>
    <name type="synonym">Gaeumannomyces graminis var. tritici</name>
    <dbReference type="NCBI Taxonomy" id="644352"/>
    <lineage>
        <taxon>Eukaryota</taxon>
        <taxon>Fungi</taxon>
        <taxon>Dikarya</taxon>
        <taxon>Ascomycota</taxon>
        <taxon>Pezizomycotina</taxon>
        <taxon>Sordariomycetes</taxon>
        <taxon>Sordariomycetidae</taxon>
        <taxon>Magnaporthales</taxon>
        <taxon>Magnaporthaceae</taxon>
        <taxon>Gaeumannomyces</taxon>
    </lineage>
</organism>
<dbReference type="PANTHER" id="PTHR34861">
    <property type="match status" value="1"/>
</dbReference>
<dbReference type="eggNOG" id="ENOG502QTM1">
    <property type="taxonomic scope" value="Eukaryota"/>
</dbReference>
<dbReference type="RefSeq" id="XP_009221686.1">
    <property type="nucleotide sequence ID" value="XM_009223422.1"/>
</dbReference>
<evidence type="ECO:0008006" key="6">
    <source>
        <dbReference type="Google" id="ProtNLM"/>
    </source>
</evidence>
<dbReference type="VEuPathDB" id="FungiDB:GGTG_05618"/>
<evidence type="ECO:0000313" key="5">
    <source>
        <dbReference type="Proteomes" id="UP000006039"/>
    </source>
</evidence>
<dbReference type="Gene3D" id="3.50.30.50">
    <property type="entry name" value="Putative cyclase"/>
    <property type="match status" value="1"/>
</dbReference>
<gene>
    <name evidence="4" type="primary">20346076</name>
    <name evidence="3" type="ORF">GGTG_05618</name>
</gene>
<proteinExistence type="inferred from homology"/>
<reference evidence="3" key="3">
    <citation type="submission" date="2010-09" db="EMBL/GenBank/DDBJ databases">
        <title>Annotation of Gaeumannomyces graminis var. tritici R3-111a-1.</title>
        <authorList>
            <consortium name="The Broad Institute Genome Sequencing Platform"/>
            <person name="Ma L.-J."/>
            <person name="Dead R."/>
            <person name="Young S.K."/>
            <person name="Zeng Q."/>
            <person name="Gargeya S."/>
            <person name="Fitzgerald M."/>
            <person name="Haas B."/>
            <person name="Abouelleil A."/>
            <person name="Alvarado L."/>
            <person name="Arachchi H.M."/>
            <person name="Berlin A."/>
            <person name="Brown A."/>
            <person name="Chapman S.B."/>
            <person name="Chen Z."/>
            <person name="Dunbar C."/>
            <person name="Freedman E."/>
            <person name="Gearin G."/>
            <person name="Gellesch M."/>
            <person name="Goldberg J."/>
            <person name="Griggs A."/>
            <person name="Gujja S."/>
            <person name="Heiman D."/>
            <person name="Howarth C."/>
            <person name="Larson L."/>
            <person name="Lui A."/>
            <person name="MacDonald P.J.P."/>
            <person name="Mehta T."/>
            <person name="Montmayeur A."/>
            <person name="Murphy C."/>
            <person name="Neiman D."/>
            <person name="Pearson M."/>
            <person name="Priest M."/>
            <person name="Roberts A."/>
            <person name="Saif S."/>
            <person name="Shea T."/>
            <person name="Shenoy N."/>
            <person name="Sisk P."/>
            <person name="Stolte C."/>
            <person name="Sykes S."/>
            <person name="Yandava C."/>
            <person name="Wortman J."/>
            <person name="Nusbaum C."/>
            <person name="Birren B."/>
        </authorList>
    </citation>
    <scope>NUCLEOTIDE SEQUENCE</scope>
    <source>
        <strain evidence="3">R3-111a-1</strain>
    </source>
</reference>
<dbReference type="GO" id="GO:0019441">
    <property type="term" value="P:L-tryptophan catabolic process to kynurenine"/>
    <property type="evidence" value="ECO:0007669"/>
    <property type="project" value="InterPro"/>
</dbReference>
<dbReference type="InterPro" id="IPR037175">
    <property type="entry name" value="KFase_sf"/>
</dbReference>
<dbReference type="Proteomes" id="UP000006039">
    <property type="component" value="Unassembled WGS sequence"/>
</dbReference>
<dbReference type="InterPro" id="IPR007325">
    <property type="entry name" value="KFase/CYL"/>
</dbReference>
<dbReference type="PANTHER" id="PTHR34861:SF11">
    <property type="entry name" value="CYCLASE"/>
    <property type="match status" value="1"/>
</dbReference>
<evidence type="ECO:0000256" key="2">
    <source>
        <dbReference type="SAM" id="SignalP"/>
    </source>
</evidence>
<reference evidence="4" key="5">
    <citation type="submission" date="2018-04" db="UniProtKB">
        <authorList>
            <consortium name="EnsemblFungi"/>
        </authorList>
    </citation>
    <scope>IDENTIFICATION</scope>
    <source>
        <strain evidence="4">R3-111a-1</strain>
    </source>
</reference>
<dbReference type="GO" id="GO:0004061">
    <property type="term" value="F:arylformamidase activity"/>
    <property type="evidence" value="ECO:0007669"/>
    <property type="project" value="InterPro"/>
</dbReference>
<reference evidence="5" key="1">
    <citation type="submission" date="2010-07" db="EMBL/GenBank/DDBJ databases">
        <title>The genome sequence of Gaeumannomyces graminis var. tritici strain R3-111a-1.</title>
        <authorList>
            <consortium name="The Broad Institute Genome Sequencing Platform"/>
            <person name="Ma L.-J."/>
            <person name="Dead R."/>
            <person name="Young S."/>
            <person name="Zeng Q."/>
            <person name="Koehrsen M."/>
            <person name="Alvarado L."/>
            <person name="Berlin A."/>
            <person name="Chapman S.B."/>
            <person name="Chen Z."/>
            <person name="Freedman E."/>
            <person name="Gellesch M."/>
            <person name="Goldberg J."/>
            <person name="Griggs A."/>
            <person name="Gujja S."/>
            <person name="Heilman E.R."/>
            <person name="Heiman D."/>
            <person name="Hepburn T."/>
            <person name="Howarth C."/>
            <person name="Jen D."/>
            <person name="Larson L."/>
            <person name="Mehta T."/>
            <person name="Neiman D."/>
            <person name="Pearson M."/>
            <person name="Roberts A."/>
            <person name="Saif S."/>
            <person name="Shea T."/>
            <person name="Shenoy N."/>
            <person name="Sisk P."/>
            <person name="Stolte C."/>
            <person name="Sykes S."/>
            <person name="Walk T."/>
            <person name="White J."/>
            <person name="Yandava C."/>
            <person name="Haas B."/>
            <person name="Nusbaum C."/>
            <person name="Birren B."/>
        </authorList>
    </citation>
    <scope>NUCLEOTIDE SEQUENCE [LARGE SCALE GENOMIC DNA]</scope>
    <source>
        <strain evidence="5">R3-111a-1</strain>
    </source>
</reference>